<sequence length="608" mass="65902">MGDNITARLKNILKKSETPQATSIDPVVADTPTVEPTSLALRIQSLIDSLPTPTRKTTVRDTPLPRRDENGRPIPPATAVKDSKLIQILSSATIMNGSRDRDRSRPSIWGILEGLGTSKHKHDLPGNGPQSDPGQGHDDATDAFSDSSSIMVYSPLLPTRDSFVELAESEVFEEEEAEELVPVIPPPLPGWTWSEVLPSVTSWFTQPPPSPLLDDSGQPLTPRSRERRLRAQAARVWIPSKTQLSIQCMWWGYRMFLPPSALDILDDKHLEAAKRAAMITTALTWFFNNLPINSLPIALHPPLLLLQHIAPYLGYIGTFMSWSWSTIKSYDQGFGVILTATWLLPIALVPGTWFERDWPASPHPPGSTPLPPEPSSSPLPSNTPASLPPTLHSPSMTPLVPTPISTLVAELPALPTPNPPSSPQIHSSYALPLSASSPSASSPSAPTSPALTFVTAPSSPGPSSPKRMHMNLASLVAKSPIIHIRKSKSNSSSPPIQAQLPPTSSPQPLVDAVPYPSPPSTNMTTPITASAYTPGPLPPSLLPYSSANEMQPSPPAHPDDLRLLQSPIWETSPLPPEHVHHPVLPSNPEDSQEKKRRKGMRFLKGRKS</sequence>
<feature type="compositionally biased region" description="Low complexity" evidence="1">
    <location>
        <begin position="427"/>
        <end position="451"/>
    </location>
</feature>
<proteinExistence type="predicted"/>
<feature type="region of interest" description="Disordered" evidence="1">
    <location>
        <begin position="51"/>
        <end position="82"/>
    </location>
</feature>
<dbReference type="OrthoDB" id="3247214at2759"/>
<comment type="caution">
    <text evidence="2">The sequence shown here is derived from an EMBL/GenBank/DDBJ whole genome shotgun (WGS) entry which is preliminary data.</text>
</comment>
<dbReference type="Proteomes" id="UP000807342">
    <property type="component" value="Unassembled WGS sequence"/>
</dbReference>
<organism evidence="2 3">
    <name type="scientific">Macrolepiota fuliginosa MF-IS2</name>
    <dbReference type="NCBI Taxonomy" id="1400762"/>
    <lineage>
        <taxon>Eukaryota</taxon>
        <taxon>Fungi</taxon>
        <taxon>Dikarya</taxon>
        <taxon>Basidiomycota</taxon>
        <taxon>Agaricomycotina</taxon>
        <taxon>Agaricomycetes</taxon>
        <taxon>Agaricomycetidae</taxon>
        <taxon>Agaricales</taxon>
        <taxon>Agaricineae</taxon>
        <taxon>Agaricaceae</taxon>
        <taxon>Macrolepiota</taxon>
    </lineage>
</organism>
<feature type="region of interest" description="Disordered" evidence="1">
    <location>
        <begin position="486"/>
        <end position="608"/>
    </location>
</feature>
<accession>A0A9P6BZI8</accession>
<feature type="region of interest" description="Disordered" evidence="1">
    <location>
        <begin position="411"/>
        <end position="468"/>
    </location>
</feature>
<reference evidence="2" key="1">
    <citation type="submission" date="2020-11" db="EMBL/GenBank/DDBJ databases">
        <authorList>
            <consortium name="DOE Joint Genome Institute"/>
            <person name="Ahrendt S."/>
            <person name="Riley R."/>
            <person name="Andreopoulos W."/>
            <person name="Labutti K."/>
            <person name="Pangilinan J."/>
            <person name="Ruiz-Duenas F.J."/>
            <person name="Barrasa J.M."/>
            <person name="Sanchez-Garcia M."/>
            <person name="Camarero S."/>
            <person name="Miyauchi S."/>
            <person name="Serrano A."/>
            <person name="Linde D."/>
            <person name="Babiker R."/>
            <person name="Drula E."/>
            <person name="Ayuso-Fernandez I."/>
            <person name="Pacheco R."/>
            <person name="Padilla G."/>
            <person name="Ferreira P."/>
            <person name="Barriuso J."/>
            <person name="Kellner H."/>
            <person name="Castanera R."/>
            <person name="Alfaro M."/>
            <person name="Ramirez L."/>
            <person name="Pisabarro A.G."/>
            <person name="Kuo A."/>
            <person name="Tritt A."/>
            <person name="Lipzen A."/>
            <person name="He G."/>
            <person name="Yan M."/>
            <person name="Ng V."/>
            <person name="Cullen D."/>
            <person name="Martin F."/>
            <person name="Rosso M.-N."/>
            <person name="Henrissat B."/>
            <person name="Hibbett D."/>
            <person name="Martinez A.T."/>
            <person name="Grigoriev I.V."/>
        </authorList>
    </citation>
    <scope>NUCLEOTIDE SEQUENCE</scope>
    <source>
        <strain evidence="2">MF-IS2</strain>
    </source>
</reference>
<name>A0A9P6BZI8_9AGAR</name>
<feature type="compositionally biased region" description="Polar residues" evidence="1">
    <location>
        <begin position="520"/>
        <end position="531"/>
    </location>
</feature>
<feature type="compositionally biased region" description="Basic residues" evidence="1">
    <location>
        <begin position="594"/>
        <end position="608"/>
    </location>
</feature>
<feature type="region of interest" description="Disordered" evidence="1">
    <location>
        <begin position="359"/>
        <end position="395"/>
    </location>
</feature>
<feature type="compositionally biased region" description="Pro residues" evidence="1">
    <location>
        <begin position="361"/>
        <end position="377"/>
    </location>
</feature>
<feature type="compositionally biased region" description="Polar residues" evidence="1">
    <location>
        <begin position="489"/>
        <end position="502"/>
    </location>
</feature>
<evidence type="ECO:0000313" key="3">
    <source>
        <dbReference type="Proteomes" id="UP000807342"/>
    </source>
</evidence>
<keyword evidence="3" id="KW-1185">Reference proteome</keyword>
<dbReference type="AlphaFoldDB" id="A0A9P6BZI8"/>
<gene>
    <name evidence="2" type="ORF">P691DRAFT_805667</name>
</gene>
<evidence type="ECO:0000256" key="1">
    <source>
        <dbReference type="SAM" id="MobiDB-lite"/>
    </source>
</evidence>
<feature type="region of interest" description="Disordered" evidence="1">
    <location>
        <begin position="117"/>
        <end position="144"/>
    </location>
</feature>
<feature type="compositionally biased region" description="Low complexity" evidence="1">
    <location>
        <begin position="378"/>
        <end position="390"/>
    </location>
</feature>
<evidence type="ECO:0000313" key="2">
    <source>
        <dbReference type="EMBL" id="KAF9445447.1"/>
    </source>
</evidence>
<protein>
    <submittedName>
        <fullName evidence="2">Uncharacterized protein</fullName>
    </submittedName>
</protein>
<dbReference type="EMBL" id="MU151300">
    <property type="protein sequence ID" value="KAF9445447.1"/>
    <property type="molecule type" value="Genomic_DNA"/>
</dbReference>